<reference evidence="1" key="1">
    <citation type="submission" date="2023-03" db="EMBL/GenBank/DDBJ databases">
        <title>Massive genome expansion in bonnet fungi (Mycena s.s.) driven by repeated elements and novel gene families across ecological guilds.</title>
        <authorList>
            <consortium name="Lawrence Berkeley National Laboratory"/>
            <person name="Harder C.B."/>
            <person name="Miyauchi S."/>
            <person name="Viragh M."/>
            <person name="Kuo A."/>
            <person name="Thoen E."/>
            <person name="Andreopoulos B."/>
            <person name="Lu D."/>
            <person name="Skrede I."/>
            <person name="Drula E."/>
            <person name="Henrissat B."/>
            <person name="Morin E."/>
            <person name="Kohler A."/>
            <person name="Barry K."/>
            <person name="LaButti K."/>
            <person name="Morin E."/>
            <person name="Salamov A."/>
            <person name="Lipzen A."/>
            <person name="Mereny Z."/>
            <person name="Hegedus B."/>
            <person name="Baldrian P."/>
            <person name="Stursova M."/>
            <person name="Weitz H."/>
            <person name="Taylor A."/>
            <person name="Grigoriev I.V."/>
            <person name="Nagy L.G."/>
            <person name="Martin F."/>
            <person name="Kauserud H."/>
        </authorList>
    </citation>
    <scope>NUCLEOTIDE SEQUENCE</scope>
    <source>
        <strain evidence="1">9144</strain>
    </source>
</reference>
<accession>A0AAD6VPP6</accession>
<evidence type="ECO:0000313" key="1">
    <source>
        <dbReference type="EMBL" id="KAJ7219247.1"/>
    </source>
</evidence>
<name>A0AAD6VPP6_9AGAR</name>
<protein>
    <submittedName>
        <fullName evidence="1">Uncharacterized protein</fullName>
    </submittedName>
</protein>
<proteinExistence type="predicted"/>
<dbReference type="Proteomes" id="UP001219525">
    <property type="component" value="Unassembled WGS sequence"/>
</dbReference>
<gene>
    <name evidence="1" type="ORF">GGX14DRAFT_435292</name>
</gene>
<dbReference type="AlphaFoldDB" id="A0AAD6VPP6"/>
<comment type="caution">
    <text evidence="1">The sequence shown here is derived from an EMBL/GenBank/DDBJ whole genome shotgun (WGS) entry which is preliminary data.</text>
</comment>
<dbReference type="EMBL" id="JARJCW010000011">
    <property type="protein sequence ID" value="KAJ7219247.1"/>
    <property type="molecule type" value="Genomic_DNA"/>
</dbReference>
<evidence type="ECO:0000313" key="2">
    <source>
        <dbReference type="Proteomes" id="UP001219525"/>
    </source>
</evidence>
<organism evidence="1 2">
    <name type="scientific">Mycena pura</name>
    <dbReference type="NCBI Taxonomy" id="153505"/>
    <lineage>
        <taxon>Eukaryota</taxon>
        <taxon>Fungi</taxon>
        <taxon>Dikarya</taxon>
        <taxon>Basidiomycota</taxon>
        <taxon>Agaricomycotina</taxon>
        <taxon>Agaricomycetes</taxon>
        <taxon>Agaricomycetidae</taxon>
        <taxon>Agaricales</taxon>
        <taxon>Marasmiineae</taxon>
        <taxon>Mycenaceae</taxon>
        <taxon>Mycena</taxon>
    </lineage>
</organism>
<sequence>MTARGTDNLRGYLREATLPPMINGATAPKMPPPGHKSHQNHLHVRPQEWRRLESIYSFNNIAFDDLVVNWIDSHIPDTSLGVEDADPVTGERLTIPCPPVFNIPPHDERRPTDILRLSPWIDNLPLMTVQRTIHLLYPETRPWAFDLKFESDSDGKIFQHFMWTLSLDDDENVSQAQREEIGRKSIVVAFQPPWILSSADIHEFAKCRSFPPFLGPGNAFPTPLDSKERLWAKIWDTCVATNTPWFVLTSYSHWVFGVFSSGWTAAWVTAVCDFDSYSPTVIEWLTFWVASAMRLKGWRSIPKVRDEPPFVPSEIPCTVYDTLSGGTLESALALFLL</sequence>
<keyword evidence="2" id="KW-1185">Reference proteome</keyword>